<name>A0A5C3QDV9_9AGAR</name>
<dbReference type="EMBL" id="ML178857">
    <property type="protein sequence ID" value="TFK96653.1"/>
    <property type="molecule type" value="Genomic_DNA"/>
</dbReference>
<evidence type="ECO:0000313" key="4">
    <source>
        <dbReference type="Proteomes" id="UP000305067"/>
    </source>
</evidence>
<keyword evidence="2" id="KW-0472">Membrane</keyword>
<sequence length="62" mass="7012">MLSSAGPSSKENKRYLATQKRKSAASRQLTEYIALIQKRRRGHMYLCLLLWALVIAVFCALG</sequence>
<feature type="region of interest" description="Disordered" evidence="1">
    <location>
        <begin position="1"/>
        <end position="23"/>
    </location>
</feature>
<gene>
    <name evidence="3" type="ORF">BDV98DRAFT_304611</name>
</gene>
<keyword evidence="2" id="KW-1133">Transmembrane helix</keyword>
<dbReference type="Proteomes" id="UP000305067">
    <property type="component" value="Unassembled WGS sequence"/>
</dbReference>
<evidence type="ECO:0000313" key="3">
    <source>
        <dbReference type="EMBL" id="TFK96653.1"/>
    </source>
</evidence>
<organism evidence="3 4">
    <name type="scientific">Pterulicium gracile</name>
    <dbReference type="NCBI Taxonomy" id="1884261"/>
    <lineage>
        <taxon>Eukaryota</taxon>
        <taxon>Fungi</taxon>
        <taxon>Dikarya</taxon>
        <taxon>Basidiomycota</taxon>
        <taxon>Agaricomycotina</taxon>
        <taxon>Agaricomycetes</taxon>
        <taxon>Agaricomycetidae</taxon>
        <taxon>Agaricales</taxon>
        <taxon>Pleurotineae</taxon>
        <taxon>Pterulaceae</taxon>
        <taxon>Pterulicium</taxon>
    </lineage>
</organism>
<evidence type="ECO:0000256" key="1">
    <source>
        <dbReference type="SAM" id="MobiDB-lite"/>
    </source>
</evidence>
<evidence type="ECO:0000256" key="2">
    <source>
        <dbReference type="SAM" id="Phobius"/>
    </source>
</evidence>
<feature type="transmembrane region" description="Helical" evidence="2">
    <location>
        <begin position="43"/>
        <end position="61"/>
    </location>
</feature>
<accession>A0A5C3QDV9</accession>
<keyword evidence="4" id="KW-1185">Reference proteome</keyword>
<dbReference type="AlphaFoldDB" id="A0A5C3QDV9"/>
<reference evidence="3 4" key="1">
    <citation type="journal article" date="2019" name="Nat. Ecol. Evol.">
        <title>Megaphylogeny resolves global patterns of mushroom evolution.</title>
        <authorList>
            <person name="Varga T."/>
            <person name="Krizsan K."/>
            <person name="Foldi C."/>
            <person name="Dima B."/>
            <person name="Sanchez-Garcia M."/>
            <person name="Sanchez-Ramirez S."/>
            <person name="Szollosi G.J."/>
            <person name="Szarkandi J.G."/>
            <person name="Papp V."/>
            <person name="Albert L."/>
            <person name="Andreopoulos W."/>
            <person name="Angelini C."/>
            <person name="Antonin V."/>
            <person name="Barry K.W."/>
            <person name="Bougher N.L."/>
            <person name="Buchanan P."/>
            <person name="Buyck B."/>
            <person name="Bense V."/>
            <person name="Catcheside P."/>
            <person name="Chovatia M."/>
            <person name="Cooper J."/>
            <person name="Damon W."/>
            <person name="Desjardin D."/>
            <person name="Finy P."/>
            <person name="Geml J."/>
            <person name="Haridas S."/>
            <person name="Hughes K."/>
            <person name="Justo A."/>
            <person name="Karasinski D."/>
            <person name="Kautmanova I."/>
            <person name="Kiss B."/>
            <person name="Kocsube S."/>
            <person name="Kotiranta H."/>
            <person name="LaButti K.M."/>
            <person name="Lechner B.E."/>
            <person name="Liimatainen K."/>
            <person name="Lipzen A."/>
            <person name="Lukacs Z."/>
            <person name="Mihaltcheva S."/>
            <person name="Morgado L.N."/>
            <person name="Niskanen T."/>
            <person name="Noordeloos M.E."/>
            <person name="Ohm R.A."/>
            <person name="Ortiz-Santana B."/>
            <person name="Ovrebo C."/>
            <person name="Racz N."/>
            <person name="Riley R."/>
            <person name="Savchenko A."/>
            <person name="Shiryaev A."/>
            <person name="Soop K."/>
            <person name="Spirin V."/>
            <person name="Szebenyi C."/>
            <person name="Tomsovsky M."/>
            <person name="Tulloss R.E."/>
            <person name="Uehling J."/>
            <person name="Grigoriev I.V."/>
            <person name="Vagvolgyi C."/>
            <person name="Papp T."/>
            <person name="Martin F.M."/>
            <person name="Miettinen O."/>
            <person name="Hibbett D.S."/>
            <person name="Nagy L.G."/>
        </authorList>
    </citation>
    <scope>NUCLEOTIDE SEQUENCE [LARGE SCALE GENOMIC DNA]</scope>
    <source>
        <strain evidence="3 4">CBS 309.79</strain>
    </source>
</reference>
<proteinExistence type="predicted"/>
<protein>
    <submittedName>
        <fullName evidence="3">Uncharacterized protein</fullName>
    </submittedName>
</protein>
<keyword evidence="2" id="KW-0812">Transmembrane</keyword>